<sequence>MPKRKSKDDEDDDDDEYNPEGDDSPEEELLGVDDADDDSNNPEGEENHKGGQPDADENGEETTGDTKQKRRPKKLRRKIHYEDPEIDLLPSHERKTTAGGYAHTNKSKEKISMANRGNTPWNKGKNRSSADRAKIKAGVQARNRAIKLEKLRRLGMTEEEYDKKKKEIKYLRERVRRTKLANDRHAAAQAQKKLQAAIDATSDKVPVKELVKKIHEEADEEVVKIQKEIKVFSEEITWTPVEVWKEGDSYDKICPSGGPGGLICCQECAKKYSSFVDDTMKDLEAQRTHKLGNEVKEIATLLEQGRSDLERIGSVARRKPPPTNRRMFQSDHPRATSTSASKSRASLNSNQRLGEEDQEWNLTSTFDIVQPMGGTEVWGV</sequence>
<evidence type="ECO:0000256" key="1">
    <source>
        <dbReference type="SAM" id="MobiDB-lite"/>
    </source>
</evidence>
<feature type="domain" description="Nuclease associated modular" evidence="2">
    <location>
        <begin position="100"/>
        <end position="135"/>
    </location>
</feature>
<protein>
    <recommendedName>
        <fullName evidence="2">Nuclease associated modular domain-containing protein</fullName>
    </recommendedName>
</protein>
<feature type="compositionally biased region" description="Acidic residues" evidence="1">
    <location>
        <begin position="9"/>
        <end position="44"/>
    </location>
</feature>
<name>A0AAD2GA70_9STRA</name>
<feature type="compositionally biased region" description="Basic residues" evidence="1">
    <location>
        <begin position="68"/>
        <end position="79"/>
    </location>
</feature>
<feature type="compositionally biased region" description="Low complexity" evidence="1">
    <location>
        <begin position="335"/>
        <end position="346"/>
    </location>
</feature>
<comment type="caution">
    <text evidence="3">The sequence shown here is derived from an EMBL/GenBank/DDBJ whole genome shotgun (WGS) entry which is preliminary data.</text>
</comment>
<feature type="region of interest" description="Disordered" evidence="1">
    <location>
        <begin position="1"/>
        <end position="138"/>
    </location>
</feature>
<evidence type="ECO:0000259" key="2">
    <source>
        <dbReference type="Pfam" id="PF07460"/>
    </source>
</evidence>
<proteinExistence type="predicted"/>
<dbReference type="EMBL" id="CAKOGP040002313">
    <property type="protein sequence ID" value="CAJ1966895.1"/>
    <property type="molecule type" value="Genomic_DNA"/>
</dbReference>
<evidence type="ECO:0000313" key="4">
    <source>
        <dbReference type="Proteomes" id="UP001295423"/>
    </source>
</evidence>
<reference evidence="3" key="1">
    <citation type="submission" date="2023-08" db="EMBL/GenBank/DDBJ databases">
        <authorList>
            <person name="Audoor S."/>
            <person name="Bilcke G."/>
        </authorList>
    </citation>
    <scope>NUCLEOTIDE SEQUENCE</scope>
</reference>
<evidence type="ECO:0000313" key="3">
    <source>
        <dbReference type="EMBL" id="CAJ1966895.1"/>
    </source>
</evidence>
<feature type="compositionally biased region" description="Acidic residues" evidence="1">
    <location>
        <begin position="54"/>
        <end position="63"/>
    </location>
</feature>
<dbReference type="AlphaFoldDB" id="A0AAD2GA70"/>
<gene>
    <name evidence="3" type="ORF">CYCCA115_LOCUS22481</name>
</gene>
<accession>A0AAD2GA70</accession>
<dbReference type="GO" id="GO:0003677">
    <property type="term" value="F:DNA binding"/>
    <property type="evidence" value="ECO:0007669"/>
    <property type="project" value="InterPro"/>
</dbReference>
<keyword evidence="4" id="KW-1185">Reference proteome</keyword>
<dbReference type="InterPro" id="IPR003611">
    <property type="entry name" value="NUMOD3"/>
</dbReference>
<organism evidence="3 4">
    <name type="scientific">Cylindrotheca closterium</name>
    <dbReference type="NCBI Taxonomy" id="2856"/>
    <lineage>
        <taxon>Eukaryota</taxon>
        <taxon>Sar</taxon>
        <taxon>Stramenopiles</taxon>
        <taxon>Ochrophyta</taxon>
        <taxon>Bacillariophyta</taxon>
        <taxon>Bacillariophyceae</taxon>
        <taxon>Bacillariophycidae</taxon>
        <taxon>Bacillariales</taxon>
        <taxon>Bacillariaceae</taxon>
        <taxon>Cylindrotheca</taxon>
    </lineage>
</organism>
<feature type="region of interest" description="Disordered" evidence="1">
    <location>
        <begin position="313"/>
        <end position="359"/>
    </location>
</feature>
<dbReference type="Pfam" id="PF07460">
    <property type="entry name" value="NUMOD3"/>
    <property type="match status" value="1"/>
</dbReference>
<dbReference type="Proteomes" id="UP001295423">
    <property type="component" value="Unassembled WGS sequence"/>
</dbReference>